<keyword evidence="3" id="KW-0418">Kinase</keyword>
<dbReference type="STRING" id="79929.MTBMA_c01930"/>
<accession>D9PUA4</accession>
<evidence type="ECO:0000256" key="4">
    <source>
        <dbReference type="PROSITE-ProRule" id="PRU00169"/>
    </source>
</evidence>
<reference key="1">
    <citation type="submission" date="2009-08" db="EMBL/GenBank/DDBJ databases">
        <title>The genome sequence of Methanothermobacter marburgensis.</title>
        <authorList>
            <person name="Kaster A."/>
            <person name="Seedorf H."/>
            <person name="Goenrich M."/>
            <person name="Wiezer A."/>
            <person name="Liesegang H."/>
            <person name="Thauer R."/>
            <person name="Gottschalk G."/>
        </authorList>
    </citation>
    <scope>NUCLEOTIDE SEQUENCE</scope>
    <source>
        <strain>Marburg</strain>
    </source>
</reference>
<dbReference type="HOGENOM" id="CLU_051621_0_0_2"/>
<gene>
    <name evidence="6" type="ordered locus">MTBMA_c01930</name>
</gene>
<dbReference type="GO" id="GO:0000160">
    <property type="term" value="P:phosphorelay signal transduction system"/>
    <property type="evidence" value="ECO:0007669"/>
    <property type="project" value="InterPro"/>
</dbReference>
<dbReference type="RefSeq" id="WP_013295030.1">
    <property type="nucleotide sequence ID" value="NC_014408.1"/>
</dbReference>
<keyword evidence="7" id="KW-1185">Reference proteome</keyword>
<proteinExistence type="predicted"/>
<dbReference type="InterPro" id="IPR050595">
    <property type="entry name" value="Bact_response_regulator"/>
</dbReference>
<dbReference type="InterPro" id="IPR029016">
    <property type="entry name" value="GAF-like_dom_sf"/>
</dbReference>
<name>D9PUA4_METTM</name>
<dbReference type="SMART" id="SM00065">
    <property type="entry name" value="GAF"/>
    <property type="match status" value="1"/>
</dbReference>
<dbReference type="SUPFAM" id="SSF52172">
    <property type="entry name" value="CheY-like"/>
    <property type="match status" value="1"/>
</dbReference>
<dbReference type="KEGG" id="mmg:MTBMA_c01930"/>
<dbReference type="Pfam" id="PF13185">
    <property type="entry name" value="GAF_2"/>
    <property type="match status" value="1"/>
</dbReference>
<dbReference type="InterPro" id="IPR001789">
    <property type="entry name" value="Sig_transdc_resp-reg_receiver"/>
</dbReference>
<dbReference type="InterPro" id="IPR003018">
    <property type="entry name" value="GAF"/>
</dbReference>
<dbReference type="GeneID" id="41326883"/>
<evidence type="ECO:0000256" key="3">
    <source>
        <dbReference type="ARBA" id="ARBA00022777"/>
    </source>
</evidence>
<dbReference type="PANTHER" id="PTHR44591:SF3">
    <property type="entry name" value="RESPONSE REGULATORY DOMAIN-CONTAINING PROTEIN"/>
    <property type="match status" value="1"/>
</dbReference>
<organism evidence="6 7">
    <name type="scientific">Methanothermobacter marburgensis (strain ATCC BAA-927 / DSM 2133 / JCM 14651 / NBRC 100331 / OCM 82 / Marburg)</name>
    <name type="common">Methanobacterium thermoautotrophicum</name>
    <dbReference type="NCBI Taxonomy" id="79929"/>
    <lineage>
        <taxon>Archaea</taxon>
        <taxon>Methanobacteriati</taxon>
        <taxon>Methanobacteriota</taxon>
        <taxon>Methanomada group</taxon>
        <taxon>Methanobacteria</taxon>
        <taxon>Methanobacteriales</taxon>
        <taxon>Methanobacteriaceae</taxon>
        <taxon>Methanothermobacter</taxon>
    </lineage>
</organism>
<dbReference type="PANTHER" id="PTHR44591">
    <property type="entry name" value="STRESS RESPONSE REGULATOR PROTEIN 1"/>
    <property type="match status" value="1"/>
</dbReference>
<dbReference type="Gene3D" id="3.30.450.20">
    <property type="entry name" value="PAS domain"/>
    <property type="match status" value="1"/>
</dbReference>
<dbReference type="GeneID" id="9703899"/>
<dbReference type="SMART" id="SM00448">
    <property type="entry name" value="REC"/>
    <property type="match status" value="1"/>
</dbReference>
<dbReference type="Proteomes" id="UP000000345">
    <property type="component" value="Chromosome"/>
</dbReference>
<evidence type="ECO:0000256" key="2">
    <source>
        <dbReference type="ARBA" id="ARBA00022679"/>
    </source>
</evidence>
<evidence type="ECO:0000256" key="1">
    <source>
        <dbReference type="ARBA" id="ARBA00022553"/>
    </source>
</evidence>
<protein>
    <submittedName>
        <fullName evidence="6">Predicted signal transduction protein</fullName>
    </submittedName>
</protein>
<sequence length="325" mass="36430">MTARILLVEDEAITAMDLQRKLEFQGYDVIGIAHSGEAAVELAEKHRPDLILMDIILRGPMSGVEAAERIKDLDIPVVFLSAHSEESTKYGFHEGYLESIRVSWGEGRYSEGPTGRSIKEGKPVIIRDTENDPSFAPWRDEAIDRGYMSVMGLPIRVRDENIGALTVYSSEKGSFDPEEVELLGELAGDISFRLESEIVLGEMDKRITELERREELFREIFESTPLAILNFRVGDGIQLDELNRAASVLTGLETAGGERIEDVLSGLHEDDLKEVVRAAERGDDSRWERLQYCNGDSVKFLELRTVKTSEDTVTVFLIDHSPAEN</sequence>
<reference evidence="6 7" key="2">
    <citation type="journal article" date="2010" name="J. Bacteriol.">
        <title>Complete genome sequence of Methanothermobacter marburgensis, a methanoarchaeon model organism.</title>
        <authorList>
            <person name="Liesegang H."/>
            <person name="Kaster A.K."/>
            <person name="Wiezer A."/>
            <person name="Goenrich M."/>
            <person name="Wollherr A."/>
            <person name="Seedorf H."/>
            <person name="Gottschalk G."/>
            <person name="Thauer R.K."/>
        </authorList>
    </citation>
    <scope>NUCLEOTIDE SEQUENCE [LARGE SCALE GENOMIC DNA]</scope>
    <source>
        <strain evidence="7">ATCC BAA-927 / DSM 2133 / JCM 14651 / NBRC 100331 / OCM 82 / Marburg</strain>
    </source>
</reference>
<dbReference type="Gene3D" id="3.40.50.2300">
    <property type="match status" value="1"/>
</dbReference>
<keyword evidence="1 4" id="KW-0597">Phosphoprotein</keyword>
<evidence type="ECO:0000259" key="5">
    <source>
        <dbReference type="PROSITE" id="PS50110"/>
    </source>
</evidence>
<keyword evidence="2" id="KW-0808">Transferase</keyword>
<feature type="modified residue" description="4-aspartylphosphate" evidence="4">
    <location>
        <position position="54"/>
    </location>
</feature>
<dbReference type="SUPFAM" id="SSF55781">
    <property type="entry name" value="GAF domain-like"/>
    <property type="match status" value="1"/>
</dbReference>
<feature type="domain" description="Response regulatory" evidence="5">
    <location>
        <begin position="4"/>
        <end position="134"/>
    </location>
</feature>
<dbReference type="EMBL" id="CP001710">
    <property type="protein sequence ID" value="ADL57802.1"/>
    <property type="molecule type" value="Genomic_DNA"/>
</dbReference>
<dbReference type="AlphaFoldDB" id="D9PUA4"/>
<evidence type="ECO:0000313" key="7">
    <source>
        <dbReference type="Proteomes" id="UP000000345"/>
    </source>
</evidence>
<evidence type="ECO:0000313" key="6">
    <source>
        <dbReference type="EMBL" id="ADL57802.1"/>
    </source>
</evidence>
<dbReference type="InterPro" id="IPR011006">
    <property type="entry name" value="CheY-like_superfamily"/>
</dbReference>
<dbReference type="Gene3D" id="3.30.450.40">
    <property type="match status" value="1"/>
</dbReference>
<dbReference type="PROSITE" id="PS50110">
    <property type="entry name" value="RESPONSE_REGULATORY"/>
    <property type="match status" value="1"/>
</dbReference>
<dbReference type="CDD" id="cd17534">
    <property type="entry name" value="REC_DC-like"/>
    <property type="match status" value="1"/>
</dbReference>
<dbReference type="PaxDb" id="79929-MTBMA_c01930"/>
<dbReference type="GO" id="GO:0016301">
    <property type="term" value="F:kinase activity"/>
    <property type="evidence" value="ECO:0007669"/>
    <property type="project" value="UniProtKB-KW"/>
</dbReference>